<evidence type="ECO:0000259" key="4">
    <source>
        <dbReference type="PROSITE" id="PS50995"/>
    </source>
</evidence>
<comment type="caution">
    <text evidence="5">The sequence shown here is derived from an EMBL/GenBank/DDBJ whole genome shotgun (WGS) entry which is preliminary data.</text>
</comment>
<dbReference type="Pfam" id="PF12802">
    <property type="entry name" value="MarR_2"/>
    <property type="match status" value="1"/>
</dbReference>
<proteinExistence type="predicted"/>
<evidence type="ECO:0000256" key="3">
    <source>
        <dbReference type="ARBA" id="ARBA00023163"/>
    </source>
</evidence>
<dbReference type="EMBL" id="BAABJP010000030">
    <property type="protein sequence ID" value="GAA5165172.1"/>
    <property type="molecule type" value="Genomic_DNA"/>
</dbReference>
<dbReference type="PANTHER" id="PTHR35790:SF4">
    <property type="entry name" value="HTH-TYPE TRANSCRIPTIONAL REGULATOR PCHR"/>
    <property type="match status" value="1"/>
</dbReference>
<evidence type="ECO:0000313" key="5">
    <source>
        <dbReference type="EMBL" id="GAA5165172.1"/>
    </source>
</evidence>
<keyword evidence="1" id="KW-0805">Transcription regulation</keyword>
<dbReference type="RefSeq" id="WP_185062561.1">
    <property type="nucleotide sequence ID" value="NZ_BAABJP010000030.1"/>
</dbReference>
<keyword evidence="3" id="KW-0804">Transcription</keyword>
<accession>A0ABP9QP35</accession>
<gene>
    <name evidence="5" type="ORF">GCM10023321_54870</name>
</gene>
<dbReference type="InterPro" id="IPR052067">
    <property type="entry name" value="Metal_resp_HTH_trans_reg"/>
</dbReference>
<evidence type="ECO:0000313" key="6">
    <source>
        <dbReference type="Proteomes" id="UP001428817"/>
    </source>
</evidence>
<evidence type="ECO:0000256" key="2">
    <source>
        <dbReference type="ARBA" id="ARBA00023125"/>
    </source>
</evidence>
<dbReference type="SUPFAM" id="SSF46785">
    <property type="entry name" value="Winged helix' DNA-binding domain"/>
    <property type="match status" value="1"/>
</dbReference>
<dbReference type="InterPro" id="IPR036390">
    <property type="entry name" value="WH_DNA-bd_sf"/>
</dbReference>
<dbReference type="SMART" id="SM00347">
    <property type="entry name" value="HTH_MARR"/>
    <property type="match status" value="1"/>
</dbReference>
<dbReference type="PROSITE" id="PS50995">
    <property type="entry name" value="HTH_MARR_2"/>
    <property type="match status" value="1"/>
</dbReference>
<organism evidence="5 6">
    <name type="scientific">Pseudonocardia eucalypti</name>
    <dbReference type="NCBI Taxonomy" id="648755"/>
    <lineage>
        <taxon>Bacteria</taxon>
        <taxon>Bacillati</taxon>
        <taxon>Actinomycetota</taxon>
        <taxon>Actinomycetes</taxon>
        <taxon>Pseudonocardiales</taxon>
        <taxon>Pseudonocardiaceae</taxon>
        <taxon>Pseudonocardia</taxon>
    </lineage>
</organism>
<dbReference type="Proteomes" id="UP001428817">
    <property type="component" value="Unassembled WGS sequence"/>
</dbReference>
<evidence type="ECO:0000256" key="1">
    <source>
        <dbReference type="ARBA" id="ARBA00023015"/>
    </source>
</evidence>
<dbReference type="InterPro" id="IPR036388">
    <property type="entry name" value="WH-like_DNA-bd_sf"/>
</dbReference>
<dbReference type="InterPro" id="IPR000835">
    <property type="entry name" value="HTH_MarR-typ"/>
</dbReference>
<dbReference type="Gene3D" id="1.10.10.10">
    <property type="entry name" value="Winged helix-like DNA-binding domain superfamily/Winged helix DNA-binding domain"/>
    <property type="match status" value="1"/>
</dbReference>
<keyword evidence="6" id="KW-1185">Reference proteome</keyword>
<name>A0ABP9QP35_9PSEU</name>
<feature type="domain" description="HTH marR-type" evidence="4">
    <location>
        <begin position="24"/>
        <end position="155"/>
    </location>
</feature>
<reference evidence="6" key="1">
    <citation type="journal article" date="2019" name="Int. J. Syst. Evol. Microbiol.">
        <title>The Global Catalogue of Microorganisms (GCM) 10K type strain sequencing project: providing services to taxonomists for standard genome sequencing and annotation.</title>
        <authorList>
            <consortium name="The Broad Institute Genomics Platform"/>
            <consortium name="The Broad Institute Genome Sequencing Center for Infectious Disease"/>
            <person name="Wu L."/>
            <person name="Ma J."/>
        </authorList>
    </citation>
    <scope>NUCLEOTIDE SEQUENCE [LARGE SCALE GENOMIC DNA]</scope>
    <source>
        <strain evidence="6">JCM 18303</strain>
    </source>
</reference>
<sequence length="165" mass="18032">MARQPLSPNRSRVAGHRGSPVTFQDLLSYRVSRVANAMSRGAALRYRREFGVSLGEWRTIALLGASSPLTQNHLARLAALDKAQISRVVAGLVARGVLLRELGPGRTAELSLTTRGRALYERLIAAANERNDAFLVCLTPRERDALESALDKLGTLAMALERAER</sequence>
<protein>
    <submittedName>
        <fullName evidence="5">MarR family transcriptional regulator</fullName>
    </submittedName>
</protein>
<dbReference type="PANTHER" id="PTHR35790">
    <property type="entry name" value="HTH-TYPE TRANSCRIPTIONAL REGULATOR PCHR"/>
    <property type="match status" value="1"/>
</dbReference>
<keyword evidence="2" id="KW-0238">DNA-binding</keyword>